<reference evidence="1 2" key="1">
    <citation type="submission" date="2020-02" db="EMBL/GenBank/DDBJ databases">
        <title>Genome sequence of strain CCNWXJ40-4.</title>
        <authorList>
            <person name="Gao J."/>
            <person name="Sun J."/>
        </authorList>
    </citation>
    <scope>NUCLEOTIDE SEQUENCE [LARGE SCALE GENOMIC DNA]</scope>
    <source>
        <strain evidence="1 2">CCNWXJ 40-4</strain>
    </source>
</reference>
<sequence length="92" mass="10158">MTMANDSLIAISVTLHFSDGGKFCDAISETPVGTHRISVSFDEGLEMAAIGRNAAGGLLDWLEKRVHEYEGQSVERFPLSKARRYAIEQSDR</sequence>
<dbReference type="Proteomes" id="UP001642900">
    <property type="component" value="Unassembled WGS sequence"/>
</dbReference>
<proteinExistence type="predicted"/>
<organism evidence="1 2">
    <name type="scientific">Allomesorhizobium camelthorni</name>
    <dbReference type="NCBI Taxonomy" id="475069"/>
    <lineage>
        <taxon>Bacteria</taxon>
        <taxon>Pseudomonadati</taxon>
        <taxon>Pseudomonadota</taxon>
        <taxon>Alphaproteobacteria</taxon>
        <taxon>Hyphomicrobiales</taxon>
        <taxon>Phyllobacteriaceae</taxon>
        <taxon>Allomesorhizobium</taxon>
    </lineage>
</organism>
<evidence type="ECO:0000313" key="2">
    <source>
        <dbReference type="Proteomes" id="UP001642900"/>
    </source>
</evidence>
<protein>
    <submittedName>
        <fullName evidence="1">Uncharacterized protein</fullName>
    </submittedName>
</protein>
<gene>
    <name evidence="1" type="ORF">G6N73_00930</name>
</gene>
<accession>A0A6G4W6F1</accession>
<dbReference type="EMBL" id="JAAKZF010000001">
    <property type="protein sequence ID" value="NGO49750.1"/>
    <property type="molecule type" value="Genomic_DNA"/>
</dbReference>
<keyword evidence="2" id="KW-1185">Reference proteome</keyword>
<comment type="caution">
    <text evidence="1">The sequence shown here is derived from an EMBL/GenBank/DDBJ whole genome shotgun (WGS) entry which is preliminary data.</text>
</comment>
<name>A0A6G4W6F1_9HYPH</name>
<evidence type="ECO:0000313" key="1">
    <source>
        <dbReference type="EMBL" id="NGO49750.1"/>
    </source>
</evidence>
<dbReference type="AlphaFoldDB" id="A0A6G4W6F1"/>